<proteinExistence type="predicted"/>
<dbReference type="EMBL" id="AP014612">
    <property type="protein sequence ID" value="BAQ24206.1"/>
    <property type="molecule type" value="Genomic_DNA"/>
</dbReference>
<dbReference type="PANTHER" id="PTHR30572:SF9">
    <property type="entry name" value="ABC TRANSPORTER PERMEASE PROTEIN"/>
    <property type="match status" value="1"/>
</dbReference>
<feature type="compositionally biased region" description="Polar residues" evidence="6">
    <location>
        <begin position="423"/>
        <end position="437"/>
    </location>
</feature>
<comment type="subcellular location">
    <subcellularLocation>
        <location evidence="1">Cell membrane</location>
        <topology evidence="1">Multi-pass membrane protein</topology>
    </subcellularLocation>
</comment>
<keyword evidence="2" id="KW-1003">Cell membrane</keyword>
<feature type="domain" description="ABC3 transporter permease C-terminal" evidence="8">
    <location>
        <begin position="329"/>
        <end position="403"/>
    </location>
</feature>
<evidence type="ECO:0000313" key="9">
    <source>
        <dbReference type="EMBL" id="BAQ24206.1"/>
    </source>
</evidence>
<sequence length="502" mass="53086">MNFIKRAWLATKSKKGRTALLTLVTSSILIFVLAGLTIKSAADKAVDNAKKEAGATVNLQVSRDYMMKKAQQSSSSSSNTNQPPKFEMTPISLSTAQTIAKMAGVKSYLYTSTTTASAGNITPISTSSSSSNSSDSDSKMNNSEGPSGQNSKMASGDFTITGVNTTANVSDFSSGTNKITKGKGITSQTADNDVVIESDLAKANNLAVGDRFTVKVTTDSSNTAKTYTLKVIGIYKSSSSVTSSQLQNNASNPSNNLYTNLKTANTMKGQTNTVDAATYTLSNPASMKSFVKKAKSKIDTEKFTVESNDQVYQQMLTPLNNVASFSKNIVLLVALAGAVILTLIIILSIRERRYEIGVLMSLGENRLKIIGQFFAELFMVTLISLVIATVAGNFVGNAVGNQLLSQQTTASQQSRQMAAGPEQNGSKTNSQKSNQPPSGGALGAMIGTSQSNVTQINKLNVKQTPESIAKLGAIALLITFLSTILASIGIIRMKPKDILSSN</sequence>
<protein>
    <submittedName>
        <fullName evidence="9">ABC transporter permease</fullName>
    </submittedName>
</protein>
<dbReference type="GO" id="GO:0022857">
    <property type="term" value="F:transmembrane transporter activity"/>
    <property type="evidence" value="ECO:0007669"/>
    <property type="project" value="TreeGrafter"/>
</dbReference>
<feature type="transmembrane region" description="Helical" evidence="7">
    <location>
        <begin position="329"/>
        <end position="349"/>
    </location>
</feature>
<feature type="compositionally biased region" description="Low complexity" evidence="6">
    <location>
        <begin position="125"/>
        <end position="143"/>
    </location>
</feature>
<evidence type="ECO:0000256" key="4">
    <source>
        <dbReference type="ARBA" id="ARBA00022989"/>
    </source>
</evidence>
<keyword evidence="3 7" id="KW-0812">Transmembrane</keyword>
<keyword evidence="10" id="KW-1185">Reference proteome</keyword>
<dbReference type="GO" id="GO:0005886">
    <property type="term" value="C:plasma membrane"/>
    <property type="evidence" value="ECO:0007669"/>
    <property type="project" value="UniProtKB-SubCell"/>
</dbReference>
<evidence type="ECO:0000256" key="5">
    <source>
        <dbReference type="ARBA" id="ARBA00023136"/>
    </source>
</evidence>
<feature type="transmembrane region" description="Helical" evidence="7">
    <location>
        <begin position="369"/>
        <end position="395"/>
    </location>
</feature>
<evidence type="ECO:0000259" key="8">
    <source>
        <dbReference type="Pfam" id="PF02687"/>
    </source>
</evidence>
<dbReference type="PANTHER" id="PTHR30572">
    <property type="entry name" value="MEMBRANE COMPONENT OF TRANSPORTER-RELATED"/>
    <property type="match status" value="1"/>
</dbReference>
<dbReference type="Proteomes" id="UP000217758">
    <property type="component" value="Chromosome"/>
</dbReference>
<dbReference type="Pfam" id="PF02687">
    <property type="entry name" value="FtsX"/>
    <property type="match status" value="1"/>
</dbReference>
<dbReference type="RefSeq" id="WP_128833244.1">
    <property type="nucleotide sequence ID" value="NZ_AP014612.1"/>
</dbReference>
<feature type="region of interest" description="Disordered" evidence="6">
    <location>
        <begin position="68"/>
        <end position="88"/>
    </location>
</feature>
<dbReference type="KEGG" id="strg:SRT_09450"/>
<evidence type="ECO:0000256" key="2">
    <source>
        <dbReference type="ARBA" id="ARBA00022475"/>
    </source>
</evidence>
<dbReference type="InterPro" id="IPR050250">
    <property type="entry name" value="Macrolide_Exporter_MacB"/>
</dbReference>
<keyword evidence="4 7" id="KW-1133">Transmembrane helix</keyword>
<evidence type="ECO:0000256" key="1">
    <source>
        <dbReference type="ARBA" id="ARBA00004651"/>
    </source>
</evidence>
<keyword evidence="5 7" id="KW-0472">Membrane</keyword>
<name>A0A1L7LJ66_9STRE</name>
<feature type="transmembrane region" description="Helical" evidence="7">
    <location>
        <begin position="468"/>
        <end position="491"/>
    </location>
</feature>
<evidence type="ECO:0000256" key="7">
    <source>
        <dbReference type="SAM" id="Phobius"/>
    </source>
</evidence>
<dbReference type="InterPro" id="IPR003838">
    <property type="entry name" value="ABC3_permease_C"/>
</dbReference>
<evidence type="ECO:0000256" key="6">
    <source>
        <dbReference type="SAM" id="MobiDB-lite"/>
    </source>
</evidence>
<feature type="compositionally biased region" description="Low complexity" evidence="6">
    <location>
        <begin position="410"/>
        <end position="419"/>
    </location>
</feature>
<gene>
    <name evidence="9" type="ORF">SRT_09450</name>
</gene>
<organism evidence="9 10">
    <name type="scientific">Streptococcus troglodytae</name>
    <dbReference type="NCBI Taxonomy" id="1111760"/>
    <lineage>
        <taxon>Bacteria</taxon>
        <taxon>Bacillati</taxon>
        <taxon>Bacillota</taxon>
        <taxon>Bacilli</taxon>
        <taxon>Lactobacillales</taxon>
        <taxon>Streptococcaceae</taxon>
        <taxon>Streptococcus</taxon>
    </lineage>
</organism>
<feature type="compositionally biased region" description="Polar residues" evidence="6">
    <location>
        <begin position="144"/>
        <end position="153"/>
    </location>
</feature>
<accession>A0A1L7LJ66</accession>
<reference evidence="9 10" key="1">
    <citation type="journal article" date="2016" name="Microbiol. Immunol.">
        <title>Complete genome sequence of Streptococcus troglodytae TKU31 isolated from the oral cavity of a chimpanzee (Pan troglodytes).</title>
        <authorList>
            <person name="Okamoto M."/>
            <person name="Naito M."/>
            <person name="Miyanohara M."/>
            <person name="Imai S."/>
            <person name="Nomura Y."/>
            <person name="Saito W."/>
            <person name="Momoi Y."/>
            <person name="Takada K."/>
            <person name="Miyabe-Nishiwaki T."/>
            <person name="Tomonaga M."/>
            <person name="Hanada N."/>
        </authorList>
    </citation>
    <scope>NUCLEOTIDE SEQUENCE [LARGE SCALE GENOMIC DNA]</scope>
    <source>
        <strain evidence="10">TKU 31</strain>
    </source>
</reference>
<evidence type="ECO:0000313" key="10">
    <source>
        <dbReference type="Proteomes" id="UP000217758"/>
    </source>
</evidence>
<dbReference type="AlphaFoldDB" id="A0A1L7LJ66"/>
<evidence type="ECO:0000256" key="3">
    <source>
        <dbReference type="ARBA" id="ARBA00022692"/>
    </source>
</evidence>
<feature type="region of interest" description="Disordered" evidence="6">
    <location>
        <begin position="410"/>
        <end position="444"/>
    </location>
</feature>
<feature type="region of interest" description="Disordered" evidence="6">
    <location>
        <begin position="120"/>
        <end position="158"/>
    </location>
</feature>